<feature type="region of interest" description="Disordered" evidence="6">
    <location>
        <begin position="343"/>
        <end position="373"/>
    </location>
</feature>
<feature type="region of interest" description="Disordered" evidence="6">
    <location>
        <begin position="195"/>
        <end position="228"/>
    </location>
</feature>
<dbReference type="GO" id="GO:0005634">
    <property type="term" value="C:nucleus"/>
    <property type="evidence" value="ECO:0007669"/>
    <property type="project" value="UniProtKB-SubCell"/>
</dbReference>
<feature type="compositionally biased region" description="Polar residues" evidence="6">
    <location>
        <begin position="256"/>
        <end position="272"/>
    </location>
</feature>
<dbReference type="Gene3D" id="3.40.50.2300">
    <property type="match status" value="1"/>
</dbReference>
<feature type="region of interest" description="Disordered" evidence="6">
    <location>
        <begin position="241"/>
        <end position="272"/>
    </location>
</feature>
<dbReference type="GO" id="GO:0000160">
    <property type="term" value="P:phosphorelay signal transduction system"/>
    <property type="evidence" value="ECO:0007669"/>
    <property type="project" value="InterPro"/>
</dbReference>
<comment type="caution">
    <text evidence="9">The sequence shown here is derived from an EMBL/GenBank/DDBJ whole genome shotgun (WGS) entry which is preliminary data.</text>
</comment>
<keyword evidence="3" id="KW-0804">Transcription</keyword>
<proteinExistence type="predicted"/>
<accession>A0A5A7QIC6</accession>
<protein>
    <submittedName>
        <fullName evidence="9">Two-component response regulator ARR2</fullName>
    </submittedName>
</protein>
<evidence type="ECO:0000313" key="10">
    <source>
        <dbReference type="Proteomes" id="UP000325081"/>
    </source>
</evidence>
<dbReference type="InterPro" id="IPR001005">
    <property type="entry name" value="SANT/Myb"/>
</dbReference>
<dbReference type="SUPFAM" id="SSF52172">
    <property type="entry name" value="CheY-like"/>
    <property type="match status" value="1"/>
</dbReference>
<dbReference type="FunFam" id="1.10.10.60:FF:000007">
    <property type="entry name" value="Two-component response regulator"/>
    <property type="match status" value="1"/>
</dbReference>
<dbReference type="InterPro" id="IPR009057">
    <property type="entry name" value="Homeodomain-like_sf"/>
</dbReference>
<dbReference type="NCBIfam" id="TIGR01557">
    <property type="entry name" value="myb_SHAQKYF"/>
    <property type="match status" value="1"/>
</dbReference>
<reference evidence="10" key="1">
    <citation type="journal article" date="2019" name="Curr. Biol.">
        <title>Genome Sequence of Striga asiatica Provides Insight into the Evolution of Plant Parasitism.</title>
        <authorList>
            <person name="Yoshida S."/>
            <person name="Kim S."/>
            <person name="Wafula E.K."/>
            <person name="Tanskanen J."/>
            <person name="Kim Y.M."/>
            <person name="Honaas L."/>
            <person name="Yang Z."/>
            <person name="Spallek T."/>
            <person name="Conn C.E."/>
            <person name="Ichihashi Y."/>
            <person name="Cheong K."/>
            <person name="Cui S."/>
            <person name="Der J.P."/>
            <person name="Gundlach H."/>
            <person name="Jiao Y."/>
            <person name="Hori C."/>
            <person name="Ishida J.K."/>
            <person name="Kasahara H."/>
            <person name="Kiba T."/>
            <person name="Kim M.S."/>
            <person name="Koo N."/>
            <person name="Laohavisit A."/>
            <person name="Lee Y.H."/>
            <person name="Lumba S."/>
            <person name="McCourt P."/>
            <person name="Mortimer J.C."/>
            <person name="Mutuku J.M."/>
            <person name="Nomura T."/>
            <person name="Sasaki-Sekimoto Y."/>
            <person name="Seto Y."/>
            <person name="Wang Y."/>
            <person name="Wakatake T."/>
            <person name="Sakakibara H."/>
            <person name="Demura T."/>
            <person name="Yamaguchi S."/>
            <person name="Yoneyama K."/>
            <person name="Manabe R.I."/>
            <person name="Nelson D.C."/>
            <person name="Schulman A.H."/>
            <person name="Timko M.P."/>
            <person name="dePamphilis C.W."/>
            <person name="Choi D."/>
            <person name="Shirasu K."/>
        </authorList>
    </citation>
    <scope>NUCLEOTIDE SEQUENCE [LARGE SCALE GENOMIC DNA]</scope>
    <source>
        <strain evidence="10">cv. UVA1</strain>
    </source>
</reference>
<dbReference type="GO" id="GO:0003700">
    <property type="term" value="F:DNA-binding transcription factor activity"/>
    <property type="evidence" value="ECO:0007669"/>
    <property type="project" value="InterPro"/>
</dbReference>
<evidence type="ECO:0000259" key="7">
    <source>
        <dbReference type="PROSITE" id="PS50110"/>
    </source>
</evidence>
<sequence>MLISGKAKFDVLIANINSPDLHGFKLLQQAANMGLPTIVMANDDNTHMAMRALEFGAFLYVKKPLTMEILKCLWQHVLREKTSMIRERNILQNPNNSELMMMNKNKGKSKKSTINRDNIEEFEYEHLNRATNNNNVKGKMCTEWTQELHAKFMAVVDELGEGKCFPKDILELMNVPGLTRMQVASHLQKCRNDKWRSPFERKSQQAAQPVLSDPNGPMPKPRKFGSKPFMKTYSAQSNDFYSPKQGSEAQYGDEIPNTNGTPLSIPPMTNASDNYHQQLHFELMGPDFGTSQLEANYINHRHSADKFFSFHDVDCLVQNFPGFSNEFGLNHFPSAYNFTPTYHDQNSGESKSNWSPNTSNFERDQSAETGVPE</sequence>
<dbReference type="InterPro" id="IPR011006">
    <property type="entry name" value="CheY-like_superfamily"/>
</dbReference>
<organism evidence="9 10">
    <name type="scientific">Striga asiatica</name>
    <name type="common">Asiatic witchweed</name>
    <name type="synonym">Buchnera asiatica</name>
    <dbReference type="NCBI Taxonomy" id="4170"/>
    <lineage>
        <taxon>Eukaryota</taxon>
        <taxon>Viridiplantae</taxon>
        <taxon>Streptophyta</taxon>
        <taxon>Embryophyta</taxon>
        <taxon>Tracheophyta</taxon>
        <taxon>Spermatophyta</taxon>
        <taxon>Magnoliopsida</taxon>
        <taxon>eudicotyledons</taxon>
        <taxon>Gunneridae</taxon>
        <taxon>Pentapetalae</taxon>
        <taxon>asterids</taxon>
        <taxon>lamiids</taxon>
        <taxon>Lamiales</taxon>
        <taxon>Orobanchaceae</taxon>
        <taxon>Buchnereae</taxon>
        <taxon>Striga</taxon>
    </lineage>
</organism>
<evidence type="ECO:0000256" key="5">
    <source>
        <dbReference type="PROSITE-ProRule" id="PRU00169"/>
    </source>
</evidence>
<dbReference type="PANTHER" id="PTHR31442:SF32">
    <property type="entry name" value="TWO-COMPONENT RESPONSE REGULATOR ORR21-LIKE"/>
    <property type="match status" value="1"/>
</dbReference>
<dbReference type="InterPro" id="IPR006447">
    <property type="entry name" value="Myb_dom_plants"/>
</dbReference>
<dbReference type="SUPFAM" id="SSF46689">
    <property type="entry name" value="Homeodomain-like"/>
    <property type="match status" value="1"/>
</dbReference>
<evidence type="ECO:0000259" key="8">
    <source>
        <dbReference type="PROSITE" id="PS51294"/>
    </source>
</evidence>
<dbReference type="Pfam" id="PF00072">
    <property type="entry name" value="Response_reg"/>
    <property type="match status" value="1"/>
</dbReference>
<name>A0A5A7QIC6_STRAF</name>
<dbReference type="InterPro" id="IPR044841">
    <property type="entry name" value="LUX/BOA-like"/>
</dbReference>
<keyword evidence="4" id="KW-0539">Nucleus</keyword>
<dbReference type="Proteomes" id="UP000325081">
    <property type="component" value="Unassembled WGS sequence"/>
</dbReference>
<keyword evidence="10" id="KW-1185">Reference proteome</keyword>
<comment type="caution">
    <text evidence="5">Lacks conserved residue(s) required for the propagation of feature annotation.</text>
</comment>
<dbReference type="EMBL" id="BKCP01007181">
    <property type="protein sequence ID" value="GER45043.1"/>
    <property type="molecule type" value="Genomic_DNA"/>
</dbReference>
<dbReference type="AlphaFoldDB" id="A0A5A7QIC6"/>
<evidence type="ECO:0000256" key="6">
    <source>
        <dbReference type="SAM" id="MobiDB-lite"/>
    </source>
</evidence>
<comment type="subcellular location">
    <subcellularLocation>
        <location evidence="1">Nucleus</location>
    </subcellularLocation>
</comment>
<dbReference type="PROSITE" id="PS51294">
    <property type="entry name" value="HTH_MYB"/>
    <property type="match status" value="1"/>
</dbReference>
<evidence type="ECO:0000256" key="3">
    <source>
        <dbReference type="ARBA" id="ARBA00023163"/>
    </source>
</evidence>
<evidence type="ECO:0000256" key="4">
    <source>
        <dbReference type="ARBA" id="ARBA00023242"/>
    </source>
</evidence>
<evidence type="ECO:0000256" key="2">
    <source>
        <dbReference type="ARBA" id="ARBA00023015"/>
    </source>
</evidence>
<evidence type="ECO:0000313" key="9">
    <source>
        <dbReference type="EMBL" id="GER45043.1"/>
    </source>
</evidence>
<dbReference type="Pfam" id="PF00249">
    <property type="entry name" value="Myb_DNA-binding"/>
    <property type="match status" value="1"/>
</dbReference>
<evidence type="ECO:0000256" key="1">
    <source>
        <dbReference type="ARBA" id="ARBA00004123"/>
    </source>
</evidence>
<dbReference type="OrthoDB" id="1675439at2759"/>
<dbReference type="PANTHER" id="PTHR31442">
    <property type="entry name" value="HOMEODOMAIN-LIKE SUPERFAMILY PROTEIN-RELATED"/>
    <property type="match status" value="1"/>
</dbReference>
<dbReference type="InterPro" id="IPR017930">
    <property type="entry name" value="Myb_dom"/>
</dbReference>
<dbReference type="GO" id="GO:0003677">
    <property type="term" value="F:DNA binding"/>
    <property type="evidence" value="ECO:0007669"/>
    <property type="project" value="InterPro"/>
</dbReference>
<dbReference type="PROSITE" id="PS50110">
    <property type="entry name" value="RESPONSE_REGULATORY"/>
    <property type="match status" value="1"/>
</dbReference>
<keyword evidence="2" id="KW-0805">Transcription regulation</keyword>
<dbReference type="Gene3D" id="1.10.10.60">
    <property type="entry name" value="Homeodomain-like"/>
    <property type="match status" value="1"/>
</dbReference>
<dbReference type="InterPro" id="IPR001789">
    <property type="entry name" value="Sig_transdc_resp-reg_receiver"/>
</dbReference>
<feature type="compositionally biased region" description="Polar residues" evidence="6">
    <location>
        <begin position="343"/>
        <end position="360"/>
    </location>
</feature>
<gene>
    <name evidence="9" type="ORF">STAS_21967</name>
</gene>
<feature type="domain" description="HTH myb-type" evidence="8">
    <location>
        <begin position="144"/>
        <end position="195"/>
    </location>
</feature>
<feature type="domain" description="Response regulatory" evidence="7">
    <location>
        <begin position="1"/>
        <end position="78"/>
    </location>
</feature>